<dbReference type="Gene3D" id="3.40.50.10540">
    <property type="entry name" value="Crotonobetainyl-coa:carnitine coa-transferase, domain 1"/>
    <property type="match status" value="1"/>
</dbReference>
<organism evidence="2 3">
    <name type="scientific">Parahaliea maris</name>
    <dbReference type="NCBI Taxonomy" id="2716870"/>
    <lineage>
        <taxon>Bacteria</taxon>
        <taxon>Pseudomonadati</taxon>
        <taxon>Pseudomonadota</taxon>
        <taxon>Gammaproteobacteria</taxon>
        <taxon>Cellvibrionales</taxon>
        <taxon>Halieaceae</taxon>
        <taxon>Parahaliea</taxon>
    </lineage>
</organism>
<evidence type="ECO:0000256" key="1">
    <source>
        <dbReference type="ARBA" id="ARBA00022679"/>
    </source>
</evidence>
<keyword evidence="1 2" id="KW-0808">Transferase</keyword>
<dbReference type="InterPro" id="IPR023606">
    <property type="entry name" value="CoA-Trfase_III_dom_1_sf"/>
</dbReference>
<dbReference type="Gene3D" id="3.30.1540.10">
    <property type="entry name" value="formyl-coa transferase, domain 3"/>
    <property type="match status" value="1"/>
</dbReference>
<dbReference type="Proteomes" id="UP000321039">
    <property type="component" value="Unassembled WGS sequence"/>
</dbReference>
<proteinExistence type="predicted"/>
<accession>A0A5C8ZTR5</accession>
<gene>
    <name evidence="2" type="ORF">FV139_14230</name>
</gene>
<reference evidence="2 3" key="1">
    <citation type="submission" date="2019-08" db="EMBL/GenBank/DDBJ databases">
        <title>Parahaliea maris sp. nov., isolated from the surface seawater.</title>
        <authorList>
            <person name="Liu Y."/>
        </authorList>
    </citation>
    <scope>NUCLEOTIDE SEQUENCE [LARGE SCALE GENOMIC DNA]</scope>
    <source>
        <strain evidence="2 3">HSLHS9</strain>
    </source>
</reference>
<protein>
    <submittedName>
        <fullName evidence="2">CoA transferase</fullName>
    </submittedName>
</protein>
<dbReference type="Pfam" id="PF02515">
    <property type="entry name" value="CoA_transf_3"/>
    <property type="match status" value="1"/>
</dbReference>
<name>A0A5C8ZTR5_9GAMM</name>
<dbReference type="InterPro" id="IPR003673">
    <property type="entry name" value="CoA-Trfase_fam_III"/>
</dbReference>
<dbReference type="PANTHER" id="PTHR48207">
    <property type="entry name" value="SUCCINATE--HYDROXYMETHYLGLUTARATE COA-TRANSFERASE"/>
    <property type="match status" value="1"/>
</dbReference>
<keyword evidence="3" id="KW-1185">Reference proteome</keyword>
<comment type="caution">
    <text evidence="2">The sequence shown here is derived from an EMBL/GenBank/DDBJ whole genome shotgun (WGS) entry which is preliminary data.</text>
</comment>
<dbReference type="InterPro" id="IPR044855">
    <property type="entry name" value="CoA-Trfase_III_dom3_sf"/>
</dbReference>
<dbReference type="PANTHER" id="PTHR48207:SF3">
    <property type="entry name" value="SUCCINATE--HYDROXYMETHYLGLUTARATE COA-TRANSFERASE"/>
    <property type="match status" value="1"/>
</dbReference>
<dbReference type="RefSeq" id="WP_148069128.1">
    <property type="nucleotide sequence ID" value="NZ_VRZA01000005.1"/>
</dbReference>
<dbReference type="InterPro" id="IPR050483">
    <property type="entry name" value="CoA-transferase_III_domain"/>
</dbReference>
<evidence type="ECO:0000313" key="3">
    <source>
        <dbReference type="Proteomes" id="UP000321039"/>
    </source>
</evidence>
<evidence type="ECO:0000313" key="2">
    <source>
        <dbReference type="EMBL" id="TXS91888.1"/>
    </source>
</evidence>
<dbReference type="SUPFAM" id="SSF89796">
    <property type="entry name" value="CoA-transferase family III (CaiB/BaiF)"/>
    <property type="match status" value="1"/>
</dbReference>
<dbReference type="AlphaFoldDB" id="A0A5C8ZTR5"/>
<dbReference type="EMBL" id="VRZA01000005">
    <property type="protein sequence ID" value="TXS91888.1"/>
    <property type="molecule type" value="Genomic_DNA"/>
</dbReference>
<dbReference type="GO" id="GO:0008410">
    <property type="term" value="F:CoA-transferase activity"/>
    <property type="evidence" value="ECO:0007669"/>
    <property type="project" value="TreeGrafter"/>
</dbReference>
<sequence>MTLPLEGIRVLDLSRVLAGPLVAQMLGDLGAEVIKIEKPGDGDDSRSYGPPFLHDTAGARTRESGFYLSANRNKRSLTVNLGSESGQEVVRAIAKQSDVVIENFRVGTLAKFGLDYDSLSKLNPRLVYLSITGYGQTGRMAHRPGYDAIFQAAGGHMAVSGAPDNLPGGGPTRSGLSIVDILTSHYGVTAVLAALSHRDRSPEGKGQYIDIALLDSMVATLSHRGMQYLISGKISPRRGNVGGGGSPSQAFHCSDGQLVLTVGNNTQWLRFCDAIGEPQLANDERFAAPTSRIENRELLTPLLEEKFMSNTKAYWLDALEKADIPSGPVNELDEVFRDEQILSRGMLKSVKHPESADLPLISNPIQFSETPLDRYEAPPTLGEHTDMVLKDILGYTDDQIESLKASGAV</sequence>